<accession>A0A4Y3QS44</accession>
<sequence length="47" mass="5271">MSYMADVNLITVVRRMITIAFRNWARISGPFAVETALTWAFDHAAVG</sequence>
<gene>
    <name evidence="1" type="ORF">SCA03_05820</name>
</gene>
<name>A0A4Y3QS44_STRCI</name>
<evidence type="ECO:0000313" key="2">
    <source>
        <dbReference type="Proteomes" id="UP000319210"/>
    </source>
</evidence>
<organism evidence="1 2">
    <name type="scientific">Streptomyces cacaoi</name>
    <dbReference type="NCBI Taxonomy" id="1898"/>
    <lineage>
        <taxon>Bacteria</taxon>
        <taxon>Bacillati</taxon>
        <taxon>Actinomycetota</taxon>
        <taxon>Actinomycetes</taxon>
        <taxon>Kitasatosporales</taxon>
        <taxon>Streptomycetaceae</taxon>
        <taxon>Streptomyces</taxon>
    </lineage>
</organism>
<comment type="caution">
    <text evidence="1">The sequence shown here is derived from an EMBL/GenBank/DDBJ whole genome shotgun (WGS) entry which is preliminary data.</text>
</comment>
<protein>
    <submittedName>
        <fullName evidence="1">Uncharacterized protein</fullName>
    </submittedName>
</protein>
<dbReference type="EMBL" id="BJMM01000002">
    <property type="protein sequence ID" value="GEB48031.1"/>
    <property type="molecule type" value="Genomic_DNA"/>
</dbReference>
<keyword evidence="2" id="KW-1185">Reference proteome</keyword>
<reference evidence="1 2" key="1">
    <citation type="submission" date="2019-06" db="EMBL/GenBank/DDBJ databases">
        <title>Whole genome shotgun sequence of Streptomyces cacaoi subsp. cacaoi NBRC 12748.</title>
        <authorList>
            <person name="Hosoyama A."/>
            <person name="Uohara A."/>
            <person name="Ohji S."/>
            <person name="Ichikawa N."/>
        </authorList>
    </citation>
    <scope>NUCLEOTIDE SEQUENCE [LARGE SCALE GENOMIC DNA]</scope>
    <source>
        <strain evidence="1 2">NBRC 12748</strain>
    </source>
</reference>
<evidence type="ECO:0000313" key="1">
    <source>
        <dbReference type="EMBL" id="GEB48031.1"/>
    </source>
</evidence>
<proteinExistence type="predicted"/>
<dbReference type="Proteomes" id="UP000319210">
    <property type="component" value="Unassembled WGS sequence"/>
</dbReference>
<dbReference type="AlphaFoldDB" id="A0A4Y3QS44"/>